<dbReference type="OrthoDB" id="9761531at2"/>
<dbReference type="RefSeq" id="WP_147250948.1">
    <property type="nucleotide sequence ID" value="NZ_QNRT01000002.1"/>
</dbReference>
<evidence type="ECO:0000313" key="8">
    <source>
        <dbReference type="EMBL" id="RBP50834.1"/>
    </source>
</evidence>
<feature type="transmembrane region" description="Helical" evidence="6">
    <location>
        <begin position="63"/>
        <end position="81"/>
    </location>
</feature>
<dbReference type="Pfam" id="PF03772">
    <property type="entry name" value="Competence"/>
    <property type="match status" value="1"/>
</dbReference>
<dbReference type="InterPro" id="IPR052159">
    <property type="entry name" value="Competence_DNA_uptake"/>
</dbReference>
<evidence type="ECO:0000256" key="1">
    <source>
        <dbReference type="ARBA" id="ARBA00004651"/>
    </source>
</evidence>
<dbReference type="GO" id="GO:0030420">
    <property type="term" value="P:establishment of competence for transformation"/>
    <property type="evidence" value="ECO:0007669"/>
    <property type="project" value="InterPro"/>
</dbReference>
<dbReference type="Pfam" id="PF00753">
    <property type="entry name" value="Lactamase_B"/>
    <property type="match status" value="1"/>
</dbReference>
<evidence type="ECO:0000259" key="7">
    <source>
        <dbReference type="SMART" id="SM00849"/>
    </source>
</evidence>
<feature type="transmembrane region" description="Helical" evidence="6">
    <location>
        <begin position="272"/>
        <end position="299"/>
    </location>
</feature>
<comment type="caution">
    <text evidence="8">The sequence shown here is derived from an EMBL/GenBank/DDBJ whole genome shotgun (WGS) entry which is preliminary data.</text>
</comment>
<protein>
    <submittedName>
        <fullName evidence="8">Competence protein ComEC</fullName>
    </submittedName>
</protein>
<name>A0A395JMK8_9GAMM</name>
<gene>
    <name evidence="8" type="ORF">DFR28_102250</name>
</gene>
<dbReference type="FunCoup" id="A0A395JMK8">
    <property type="interactions" value="202"/>
</dbReference>
<dbReference type="InterPro" id="IPR004797">
    <property type="entry name" value="Competence_ComEC/Rec2"/>
</dbReference>
<dbReference type="InterPro" id="IPR004477">
    <property type="entry name" value="ComEC_N"/>
</dbReference>
<feature type="transmembrane region" description="Helical" evidence="6">
    <location>
        <begin position="360"/>
        <end position="390"/>
    </location>
</feature>
<dbReference type="GO" id="GO:0005886">
    <property type="term" value="C:plasma membrane"/>
    <property type="evidence" value="ECO:0007669"/>
    <property type="project" value="UniProtKB-SubCell"/>
</dbReference>
<dbReference type="PANTHER" id="PTHR30619:SF1">
    <property type="entry name" value="RECOMBINATION PROTEIN 2"/>
    <property type="match status" value="1"/>
</dbReference>
<dbReference type="Proteomes" id="UP000253083">
    <property type="component" value="Unassembled WGS sequence"/>
</dbReference>
<keyword evidence="9" id="KW-1185">Reference proteome</keyword>
<dbReference type="NCBIfam" id="TIGR00360">
    <property type="entry name" value="ComEC_N-term"/>
    <property type="match status" value="1"/>
</dbReference>
<feature type="transmembrane region" description="Helical" evidence="6">
    <location>
        <begin position="493"/>
        <end position="513"/>
    </location>
</feature>
<sequence length="799" mass="89561">MISFQYLRRQAHSNMLLFARQFRPTASFRFKQGVLSAPCFLVLFFLGVSTTLALRQLPLLDWRFVGVLLLVPLLLSVRFWFIRPLLSLSLGFFWAVMHFSDHGEAMLPREYQNVDFVVIGEVVGLPQQRGADIKFELKINRIASSLPLSQLIGRKIQLSCYRCPKTIKADQRWQFTVRLKRPYGYASWGAFDYQKYQFRHQLVARGYVRESSEAQLLGTLGRSVNGWRERLREQLEAHIEPGVGRSMILALALGDKSSFSATQRQTLQTSGVAHLMAISGLHVGLVFMFTSQLFAWVLWPFARVFIRVPRQSLVMWPAMAAAIMYSALAGFAVSTQRALIMLLVYVLCRLLVRRLSLTQVLLRAIAVLMLLDPFSVLDTGFWLSCGAVWVIAISTQPHANVSLIWLQPKLWIGMMPITSLFFGQVSLVSPMVNLVLVPVFCVVLIPLTLIAICLLSIGAESLAAWSLGVLAIVYQQIYQGLEWVASLALARAFTPPLAIWHWLLVGLLIGASYLRSWCAPWLAAALVLAIIFNPSFGESNKLRVVLLDVGQGLALVVESDDQVLVYDVGPKYSSGFSTADAVLLPYLRYRGITAIDTLIISHADMDHIGGLGDLLEAFPVHRTYTSRLDKVPASQPCEAGHSWSMGATQLRFLSPDAGTPVGSNNRSCVLMLEHAGVRVLLTGDIEKQVERYLFRKPDSDLSADIMLVPHQGSKTSSTREFVDAVDPQLALVAAGYLNHYGHPHATVLERYYERQVSVMSTIESGSILLEIDNDDWRVSSYRQLAQRFWHYQKVSNRAR</sequence>
<dbReference type="PANTHER" id="PTHR30619">
    <property type="entry name" value="DNA INTERNALIZATION/COMPETENCE PROTEIN COMEC/REC2"/>
    <property type="match status" value="1"/>
</dbReference>
<dbReference type="SMART" id="SM00849">
    <property type="entry name" value="Lactamase_B"/>
    <property type="match status" value="1"/>
</dbReference>
<feature type="transmembrane region" description="Helical" evidence="6">
    <location>
        <begin position="519"/>
        <end position="536"/>
    </location>
</feature>
<evidence type="ECO:0000256" key="4">
    <source>
        <dbReference type="ARBA" id="ARBA00022989"/>
    </source>
</evidence>
<dbReference type="Pfam" id="PF13567">
    <property type="entry name" value="DUF4131"/>
    <property type="match status" value="1"/>
</dbReference>
<dbReference type="InterPro" id="IPR025405">
    <property type="entry name" value="DUF4131"/>
</dbReference>
<keyword evidence="4 6" id="KW-1133">Transmembrane helix</keyword>
<dbReference type="EMBL" id="QNRT01000002">
    <property type="protein sequence ID" value="RBP50834.1"/>
    <property type="molecule type" value="Genomic_DNA"/>
</dbReference>
<evidence type="ECO:0000256" key="6">
    <source>
        <dbReference type="SAM" id="Phobius"/>
    </source>
</evidence>
<feature type="transmembrane region" description="Helical" evidence="6">
    <location>
        <begin position="410"/>
        <end position="428"/>
    </location>
</feature>
<feature type="domain" description="Metallo-beta-lactamase" evidence="7">
    <location>
        <begin position="551"/>
        <end position="736"/>
    </location>
</feature>
<evidence type="ECO:0000256" key="2">
    <source>
        <dbReference type="ARBA" id="ARBA00022475"/>
    </source>
</evidence>
<comment type="subcellular location">
    <subcellularLocation>
        <location evidence="1">Cell membrane</location>
        <topology evidence="1">Multi-pass membrane protein</topology>
    </subcellularLocation>
</comment>
<dbReference type="InParanoid" id="A0A395JMK8"/>
<dbReference type="NCBIfam" id="TIGR00361">
    <property type="entry name" value="ComEC_Rec2"/>
    <property type="match status" value="1"/>
</dbReference>
<evidence type="ECO:0000256" key="5">
    <source>
        <dbReference type="ARBA" id="ARBA00023136"/>
    </source>
</evidence>
<dbReference type="Gene3D" id="3.60.15.10">
    <property type="entry name" value="Ribonuclease Z/Hydroxyacylglutathione hydrolase-like"/>
    <property type="match status" value="1"/>
</dbReference>
<reference evidence="8 9" key="1">
    <citation type="submission" date="2018-06" db="EMBL/GenBank/DDBJ databases">
        <title>Genomic Encyclopedia of Type Strains, Phase IV (KMG-IV): sequencing the most valuable type-strain genomes for metagenomic binning, comparative biology and taxonomic classification.</title>
        <authorList>
            <person name="Goeker M."/>
        </authorList>
    </citation>
    <scope>NUCLEOTIDE SEQUENCE [LARGE SCALE GENOMIC DNA]</scope>
    <source>
        <strain evidence="8 9">DSM 24032</strain>
    </source>
</reference>
<dbReference type="InterPro" id="IPR035681">
    <property type="entry name" value="ComA-like_MBL"/>
</dbReference>
<dbReference type="CDD" id="cd07731">
    <property type="entry name" value="ComA-like_MBL-fold"/>
    <property type="match status" value="1"/>
</dbReference>
<dbReference type="InterPro" id="IPR036866">
    <property type="entry name" value="RibonucZ/Hydroxyglut_hydro"/>
</dbReference>
<keyword evidence="3 6" id="KW-0812">Transmembrane</keyword>
<proteinExistence type="predicted"/>
<accession>A0A395JMK8</accession>
<keyword evidence="2" id="KW-1003">Cell membrane</keyword>
<dbReference type="InterPro" id="IPR001279">
    <property type="entry name" value="Metallo-B-lactamas"/>
</dbReference>
<feature type="transmembrane region" description="Helical" evidence="6">
    <location>
        <begin position="435"/>
        <end position="457"/>
    </location>
</feature>
<evidence type="ECO:0000256" key="3">
    <source>
        <dbReference type="ARBA" id="ARBA00022692"/>
    </source>
</evidence>
<organism evidence="8 9">
    <name type="scientific">Arenicella xantha</name>
    <dbReference type="NCBI Taxonomy" id="644221"/>
    <lineage>
        <taxon>Bacteria</taxon>
        <taxon>Pseudomonadati</taxon>
        <taxon>Pseudomonadota</taxon>
        <taxon>Gammaproteobacteria</taxon>
        <taxon>Arenicellales</taxon>
        <taxon>Arenicellaceae</taxon>
        <taxon>Arenicella</taxon>
    </lineage>
</organism>
<feature type="transmembrane region" description="Helical" evidence="6">
    <location>
        <begin position="319"/>
        <end position="348"/>
    </location>
</feature>
<evidence type="ECO:0000313" key="9">
    <source>
        <dbReference type="Proteomes" id="UP000253083"/>
    </source>
</evidence>
<dbReference type="SUPFAM" id="SSF56281">
    <property type="entry name" value="Metallo-hydrolase/oxidoreductase"/>
    <property type="match status" value="1"/>
</dbReference>
<keyword evidence="5 6" id="KW-0472">Membrane</keyword>
<dbReference type="AlphaFoldDB" id="A0A395JMK8"/>